<feature type="region of interest" description="Disordered" evidence="4">
    <location>
        <begin position="1"/>
        <end position="110"/>
    </location>
</feature>
<accession>A0A927GU81</accession>
<evidence type="ECO:0000313" key="7">
    <source>
        <dbReference type="Proteomes" id="UP000621560"/>
    </source>
</evidence>
<evidence type="ECO:0000259" key="5">
    <source>
        <dbReference type="PROSITE" id="PS50995"/>
    </source>
</evidence>
<dbReference type="GO" id="GO:0003677">
    <property type="term" value="F:DNA binding"/>
    <property type="evidence" value="ECO:0007669"/>
    <property type="project" value="UniProtKB-KW"/>
</dbReference>
<dbReference type="InterPro" id="IPR023187">
    <property type="entry name" value="Tscrpt_reg_MarR-type_CS"/>
</dbReference>
<organism evidence="6 7">
    <name type="scientific">Paenibacillus sabuli</name>
    <dbReference type="NCBI Taxonomy" id="2772509"/>
    <lineage>
        <taxon>Bacteria</taxon>
        <taxon>Bacillati</taxon>
        <taxon>Bacillota</taxon>
        <taxon>Bacilli</taxon>
        <taxon>Bacillales</taxon>
        <taxon>Paenibacillaceae</taxon>
        <taxon>Paenibacillus</taxon>
    </lineage>
</organism>
<dbReference type="SUPFAM" id="SSF46785">
    <property type="entry name" value="Winged helix' DNA-binding domain"/>
    <property type="match status" value="1"/>
</dbReference>
<keyword evidence="1" id="KW-0805">Transcription regulation</keyword>
<dbReference type="Pfam" id="PF01047">
    <property type="entry name" value="MarR"/>
    <property type="match status" value="1"/>
</dbReference>
<dbReference type="SMART" id="SM00347">
    <property type="entry name" value="HTH_MARR"/>
    <property type="match status" value="1"/>
</dbReference>
<dbReference type="GO" id="GO:0003700">
    <property type="term" value="F:DNA-binding transcription factor activity"/>
    <property type="evidence" value="ECO:0007669"/>
    <property type="project" value="InterPro"/>
</dbReference>
<keyword evidence="2" id="KW-0238">DNA-binding</keyword>
<keyword evidence="3" id="KW-0804">Transcription</keyword>
<evidence type="ECO:0000256" key="1">
    <source>
        <dbReference type="ARBA" id="ARBA00023015"/>
    </source>
</evidence>
<reference evidence="6" key="1">
    <citation type="submission" date="2020-09" db="EMBL/GenBank/DDBJ databases">
        <title>A novel bacterium of genus Paenibacillus, isolated from South China Sea.</title>
        <authorList>
            <person name="Huang H."/>
            <person name="Mo K."/>
            <person name="Hu Y."/>
        </authorList>
    </citation>
    <scope>NUCLEOTIDE SEQUENCE</scope>
    <source>
        <strain evidence="6">IB182496</strain>
    </source>
</reference>
<dbReference type="PROSITE" id="PS50995">
    <property type="entry name" value="HTH_MARR_2"/>
    <property type="match status" value="1"/>
</dbReference>
<evidence type="ECO:0000256" key="3">
    <source>
        <dbReference type="ARBA" id="ARBA00023163"/>
    </source>
</evidence>
<evidence type="ECO:0000313" key="6">
    <source>
        <dbReference type="EMBL" id="MBD2848654.1"/>
    </source>
</evidence>
<dbReference type="PRINTS" id="PR00598">
    <property type="entry name" value="HTHMARR"/>
</dbReference>
<comment type="caution">
    <text evidence="6">The sequence shown here is derived from an EMBL/GenBank/DDBJ whole genome shotgun (WGS) entry which is preliminary data.</text>
</comment>
<feature type="compositionally biased region" description="Basic and acidic residues" evidence="4">
    <location>
        <begin position="48"/>
        <end position="70"/>
    </location>
</feature>
<feature type="region of interest" description="Disordered" evidence="4">
    <location>
        <begin position="278"/>
        <end position="302"/>
    </location>
</feature>
<protein>
    <submittedName>
        <fullName evidence="6">MarR family transcriptional regulator</fullName>
    </submittedName>
</protein>
<dbReference type="GO" id="GO:0006950">
    <property type="term" value="P:response to stress"/>
    <property type="evidence" value="ECO:0007669"/>
    <property type="project" value="TreeGrafter"/>
</dbReference>
<sequence length="302" mass="32305">MAKQSEKKRKKKQKRKDREAAAVANADSSPAGEGAEEGTSEATSESTVKGKGERTSKGIGARKDKGKDEGTGNGAGAGEERDSSVEPAAAAGVEGGRARGGESAEPDRTDEAHEALVNEASVHEASAAAADAESDAEAQALDLRLFRVWLRATRALYANVERDIACHGINKEHFMLLELLYSKGAHPVQKISERLDIPSGSITYVVDKLAGKGLVGRRPHPDDRRTSLVELTVAGRELLETVFPEHAKVISRSLSALRPEEKRTLLALMKRAGLAASRVGAHEQARTGANDNEQDNEQEETK</sequence>
<feature type="compositionally biased region" description="Basic and acidic residues" evidence="4">
    <location>
        <begin position="96"/>
        <end position="110"/>
    </location>
</feature>
<dbReference type="PANTHER" id="PTHR33164">
    <property type="entry name" value="TRANSCRIPTIONAL REGULATOR, MARR FAMILY"/>
    <property type="match status" value="1"/>
</dbReference>
<dbReference type="EMBL" id="JACXIZ010000086">
    <property type="protein sequence ID" value="MBD2848654.1"/>
    <property type="molecule type" value="Genomic_DNA"/>
</dbReference>
<feature type="compositionally biased region" description="Acidic residues" evidence="4">
    <location>
        <begin position="292"/>
        <end position="302"/>
    </location>
</feature>
<dbReference type="InterPro" id="IPR000835">
    <property type="entry name" value="HTH_MarR-typ"/>
</dbReference>
<dbReference type="PROSITE" id="PS01117">
    <property type="entry name" value="HTH_MARR_1"/>
    <property type="match status" value="1"/>
</dbReference>
<dbReference type="RefSeq" id="WP_190921749.1">
    <property type="nucleotide sequence ID" value="NZ_JACXIZ010000086.1"/>
</dbReference>
<dbReference type="Gene3D" id="1.10.10.10">
    <property type="entry name" value="Winged helix-like DNA-binding domain superfamily/Winged helix DNA-binding domain"/>
    <property type="match status" value="1"/>
</dbReference>
<dbReference type="InterPro" id="IPR036390">
    <property type="entry name" value="WH_DNA-bd_sf"/>
</dbReference>
<proteinExistence type="predicted"/>
<evidence type="ECO:0000256" key="4">
    <source>
        <dbReference type="SAM" id="MobiDB-lite"/>
    </source>
</evidence>
<feature type="compositionally biased region" description="Low complexity" evidence="4">
    <location>
        <begin position="21"/>
        <end position="33"/>
    </location>
</feature>
<dbReference type="AlphaFoldDB" id="A0A927GU81"/>
<evidence type="ECO:0000256" key="2">
    <source>
        <dbReference type="ARBA" id="ARBA00023125"/>
    </source>
</evidence>
<feature type="compositionally biased region" description="Basic residues" evidence="4">
    <location>
        <begin position="1"/>
        <end position="15"/>
    </location>
</feature>
<keyword evidence="7" id="KW-1185">Reference proteome</keyword>
<dbReference type="Proteomes" id="UP000621560">
    <property type="component" value="Unassembled WGS sequence"/>
</dbReference>
<name>A0A927GU81_9BACL</name>
<dbReference type="PANTHER" id="PTHR33164:SF56">
    <property type="entry name" value="HTH-TYPE TRANSCRIPTIONAL REGULATOR MHQR"/>
    <property type="match status" value="1"/>
</dbReference>
<feature type="domain" description="HTH marR-type" evidence="5">
    <location>
        <begin position="142"/>
        <end position="274"/>
    </location>
</feature>
<dbReference type="InterPro" id="IPR039422">
    <property type="entry name" value="MarR/SlyA-like"/>
</dbReference>
<dbReference type="InterPro" id="IPR036388">
    <property type="entry name" value="WH-like_DNA-bd_sf"/>
</dbReference>
<gene>
    <name evidence="6" type="ORF">IDH44_26080</name>
</gene>